<protein>
    <submittedName>
        <fullName evidence="2">GNAT family N-acetyltransferase</fullName>
    </submittedName>
</protein>
<dbReference type="PROSITE" id="PS51186">
    <property type="entry name" value="GNAT"/>
    <property type="match status" value="1"/>
</dbReference>
<name>A0ABS5YN20_9ACTN</name>
<gene>
    <name evidence="2" type="ORF">KOI35_14985</name>
</gene>
<dbReference type="Proteomes" id="UP001519654">
    <property type="component" value="Unassembled WGS sequence"/>
</dbReference>
<keyword evidence="3" id="KW-1185">Reference proteome</keyword>
<dbReference type="RefSeq" id="WP_215787738.1">
    <property type="nucleotide sequence ID" value="NZ_JAHKKG010000004.1"/>
</dbReference>
<evidence type="ECO:0000259" key="1">
    <source>
        <dbReference type="PROSITE" id="PS51186"/>
    </source>
</evidence>
<dbReference type="SUPFAM" id="SSF55729">
    <property type="entry name" value="Acyl-CoA N-acyltransferases (Nat)"/>
    <property type="match status" value="1"/>
</dbReference>
<feature type="domain" description="N-acetyltransferase" evidence="1">
    <location>
        <begin position="24"/>
        <end position="183"/>
    </location>
</feature>
<accession>A0ABS5YN20</accession>
<dbReference type="EMBL" id="JAHKKG010000004">
    <property type="protein sequence ID" value="MBU2664805.1"/>
    <property type="molecule type" value="Genomic_DNA"/>
</dbReference>
<dbReference type="InterPro" id="IPR016181">
    <property type="entry name" value="Acyl_CoA_acyltransferase"/>
</dbReference>
<dbReference type="PANTHER" id="PTHR43072:SF60">
    <property type="entry name" value="L-2,4-DIAMINOBUTYRIC ACID ACETYLTRANSFERASE"/>
    <property type="match status" value="1"/>
</dbReference>
<proteinExistence type="predicted"/>
<evidence type="ECO:0000313" key="2">
    <source>
        <dbReference type="EMBL" id="MBU2664805.1"/>
    </source>
</evidence>
<reference evidence="2 3" key="1">
    <citation type="submission" date="2021-06" db="EMBL/GenBank/DDBJ databases">
        <title>Actinoplanes lichenicola sp. nov., and Actinoplanes ovalisporus sp. nov., isolated from lichen in Thailand.</title>
        <authorList>
            <person name="Saeng-In P."/>
            <person name="Kanchanasin P."/>
            <person name="Yuki M."/>
            <person name="Kudo T."/>
            <person name="Ohkuma M."/>
            <person name="Phongsopitanun W."/>
            <person name="Tanasupawat S."/>
        </authorList>
    </citation>
    <scope>NUCLEOTIDE SEQUENCE [LARGE SCALE GENOMIC DNA]</scope>
    <source>
        <strain evidence="2 3">NBRC 110975</strain>
    </source>
</reference>
<comment type="caution">
    <text evidence="2">The sequence shown here is derived from an EMBL/GenBank/DDBJ whole genome shotgun (WGS) entry which is preliminary data.</text>
</comment>
<organism evidence="2 3">
    <name type="scientific">Paractinoplanes bogorensis</name>
    <dbReference type="NCBI Taxonomy" id="1610840"/>
    <lineage>
        <taxon>Bacteria</taxon>
        <taxon>Bacillati</taxon>
        <taxon>Actinomycetota</taxon>
        <taxon>Actinomycetes</taxon>
        <taxon>Micromonosporales</taxon>
        <taxon>Micromonosporaceae</taxon>
        <taxon>Paractinoplanes</taxon>
    </lineage>
</organism>
<dbReference type="Gene3D" id="3.40.630.30">
    <property type="match status" value="1"/>
</dbReference>
<dbReference type="PANTHER" id="PTHR43072">
    <property type="entry name" value="N-ACETYLTRANSFERASE"/>
    <property type="match status" value="1"/>
</dbReference>
<dbReference type="CDD" id="cd04301">
    <property type="entry name" value="NAT_SF"/>
    <property type="match status" value="1"/>
</dbReference>
<sequence length="193" mass="21050">MVDIGVYAAYQPEPTGRDEHDRPATVREAVVADVPACLDLVERVLLLDRGPWETSLTDSVTDPERMLFVAELSDGRIAGYARATRWTPPDDAPPNAAPAGWYLLGLVVAPEHRRRGIGRALTVARLEAVAGRATEIWYFANAHNQSSLDLHTELGFTEVTRDFWFPGLTFDGGVGVLARLEVTGAARPESAGR</sequence>
<dbReference type="InterPro" id="IPR000182">
    <property type="entry name" value="GNAT_dom"/>
</dbReference>
<evidence type="ECO:0000313" key="3">
    <source>
        <dbReference type="Proteomes" id="UP001519654"/>
    </source>
</evidence>
<dbReference type="Pfam" id="PF00583">
    <property type="entry name" value="Acetyltransf_1"/>
    <property type="match status" value="1"/>
</dbReference>